<dbReference type="Proteomes" id="UP000051697">
    <property type="component" value="Unassembled WGS sequence"/>
</dbReference>
<feature type="domain" description="DUF4767" evidence="3">
    <location>
        <begin position="52"/>
        <end position="176"/>
    </location>
</feature>
<evidence type="ECO:0000256" key="2">
    <source>
        <dbReference type="SAM" id="Phobius"/>
    </source>
</evidence>
<dbReference type="RefSeq" id="WP_057890145.1">
    <property type="nucleotide sequence ID" value="NZ_AZFE01000031.1"/>
</dbReference>
<evidence type="ECO:0000313" key="5">
    <source>
        <dbReference type="Proteomes" id="UP000051697"/>
    </source>
</evidence>
<dbReference type="EMBL" id="AZFE01000031">
    <property type="protein sequence ID" value="KRL55613.1"/>
    <property type="molecule type" value="Genomic_DNA"/>
</dbReference>
<evidence type="ECO:0000313" key="4">
    <source>
        <dbReference type="EMBL" id="KRL55613.1"/>
    </source>
</evidence>
<name>A0A0R1REZ8_9LACO</name>
<reference evidence="4 5" key="1">
    <citation type="journal article" date="2015" name="Genome Announc.">
        <title>Expanding the biotechnology potential of lactobacilli through comparative genomics of 213 strains and associated genera.</title>
        <authorList>
            <person name="Sun Z."/>
            <person name="Harris H.M."/>
            <person name="McCann A."/>
            <person name="Guo C."/>
            <person name="Argimon S."/>
            <person name="Zhang W."/>
            <person name="Yang X."/>
            <person name="Jeffery I.B."/>
            <person name="Cooney J.C."/>
            <person name="Kagawa T.F."/>
            <person name="Liu W."/>
            <person name="Song Y."/>
            <person name="Salvetti E."/>
            <person name="Wrobel A."/>
            <person name="Rasinkangas P."/>
            <person name="Parkhill J."/>
            <person name="Rea M.C."/>
            <person name="O'Sullivan O."/>
            <person name="Ritari J."/>
            <person name="Douillard F.P."/>
            <person name="Paul Ross R."/>
            <person name="Yang R."/>
            <person name="Briner A.E."/>
            <person name="Felis G.E."/>
            <person name="de Vos W.M."/>
            <person name="Barrangou R."/>
            <person name="Klaenhammer T.R."/>
            <person name="Caufield P.W."/>
            <person name="Cui Y."/>
            <person name="Zhang H."/>
            <person name="O'Toole P.W."/>
        </authorList>
    </citation>
    <scope>NUCLEOTIDE SEQUENCE [LARGE SCALE GENOMIC DNA]</scope>
    <source>
        <strain evidence="4 5">DSM 15707</strain>
    </source>
</reference>
<evidence type="ECO:0000256" key="1">
    <source>
        <dbReference type="SAM" id="MobiDB-lite"/>
    </source>
</evidence>
<feature type="compositionally biased region" description="Low complexity" evidence="1">
    <location>
        <begin position="186"/>
        <end position="214"/>
    </location>
</feature>
<dbReference type="STRING" id="1423778.FC70_GL001215"/>
<evidence type="ECO:0000259" key="3">
    <source>
        <dbReference type="Pfam" id="PF15983"/>
    </source>
</evidence>
<dbReference type="KEGG" id="lol:LACOL_0090"/>
<keyword evidence="2" id="KW-1133">Transmembrane helix</keyword>
<feature type="transmembrane region" description="Helical" evidence="2">
    <location>
        <begin position="12"/>
        <end position="32"/>
    </location>
</feature>
<feature type="region of interest" description="Disordered" evidence="1">
    <location>
        <begin position="183"/>
        <end position="214"/>
    </location>
</feature>
<sequence>MKHGSKRKNIWVIMGLVLVIVVCLGFGGYKLFYGNHTSSDKNETAVHQQKNSWNKTKDKKLNQFMNQWDSDYEQATNSKKIKFYHNTIPTNLKNTKLTVNDKKVTVAWSIKGTGTKDYQIVSAYTDAPTNDDDPTLYLFTMHNGTPVVLETDDDSETLDFSKSKNDDLVDNFKNVVDGKQIETVKSSSSSSEQSSENSSSTSSEISSSSNPYESKISDDEWYMLAYLDLHNINFDTLSDYTPALYIKSDERGRIFSLSTAFSVAIEKSIDSNSVTIVSVINKVTKPLEYEPRVYGKDALIAKFIQSDSDFTTLKSTTDDAISLGYSQ</sequence>
<proteinExistence type="predicted"/>
<dbReference type="AlphaFoldDB" id="A0A0R1REZ8"/>
<comment type="caution">
    <text evidence="4">The sequence shown here is derived from an EMBL/GenBank/DDBJ whole genome shotgun (WGS) entry which is preliminary data.</text>
</comment>
<dbReference type="PATRIC" id="fig|1423778.4.peg.1249"/>
<gene>
    <name evidence="4" type="ORF">FC70_GL001215</name>
</gene>
<dbReference type="OrthoDB" id="2149782at2"/>
<organism evidence="4 5">
    <name type="scientific">Paucilactobacillus oligofermentans DSM 15707 = LMG 22743</name>
    <dbReference type="NCBI Taxonomy" id="1423778"/>
    <lineage>
        <taxon>Bacteria</taxon>
        <taxon>Bacillati</taxon>
        <taxon>Bacillota</taxon>
        <taxon>Bacilli</taxon>
        <taxon>Lactobacillales</taxon>
        <taxon>Lactobacillaceae</taxon>
        <taxon>Paucilactobacillus</taxon>
    </lineage>
</organism>
<dbReference type="Pfam" id="PF15983">
    <property type="entry name" value="DUF4767"/>
    <property type="match status" value="1"/>
</dbReference>
<keyword evidence="2" id="KW-0472">Membrane</keyword>
<keyword evidence="5" id="KW-1185">Reference proteome</keyword>
<accession>A0A0R1REZ8</accession>
<keyword evidence="2" id="KW-0812">Transmembrane</keyword>
<dbReference type="InterPro" id="IPR031927">
    <property type="entry name" value="DUF4767"/>
</dbReference>
<protein>
    <recommendedName>
        <fullName evidence="3">DUF4767 domain-containing protein</fullName>
    </recommendedName>
</protein>